<reference evidence="9 10" key="1">
    <citation type="submission" date="2019-07" db="EMBL/GenBank/DDBJ databases">
        <title>R&amp;d 2014.</title>
        <authorList>
            <person name="Klenk H.-P."/>
        </authorList>
    </citation>
    <scope>NUCLEOTIDE SEQUENCE [LARGE SCALE GENOMIC DNA]</scope>
    <source>
        <strain evidence="9 10">DSM 43194</strain>
    </source>
</reference>
<dbReference type="Pfam" id="PF05977">
    <property type="entry name" value="MFS_3"/>
    <property type="match status" value="1"/>
</dbReference>
<evidence type="ECO:0000256" key="4">
    <source>
        <dbReference type="ARBA" id="ARBA00022692"/>
    </source>
</evidence>
<evidence type="ECO:0000256" key="1">
    <source>
        <dbReference type="ARBA" id="ARBA00004651"/>
    </source>
</evidence>
<name>A0A660CDT4_9PSEU</name>
<feature type="transmembrane region" description="Helical" evidence="7">
    <location>
        <begin position="310"/>
        <end position="329"/>
    </location>
</feature>
<dbReference type="InterPro" id="IPR036259">
    <property type="entry name" value="MFS_trans_sf"/>
</dbReference>
<dbReference type="PANTHER" id="PTHR23513:SF6">
    <property type="entry name" value="MAJOR FACILITATOR SUPERFAMILY ASSOCIATED DOMAIN-CONTAINING PROTEIN"/>
    <property type="match status" value="1"/>
</dbReference>
<protein>
    <submittedName>
        <fullName evidence="9">MFS-type transporter involved in bile tolerance (Atg22 family)</fullName>
    </submittedName>
</protein>
<gene>
    <name evidence="9" type="ORF">JD82_03606</name>
</gene>
<dbReference type="PROSITE" id="PS50850">
    <property type="entry name" value="MFS"/>
    <property type="match status" value="1"/>
</dbReference>
<organism evidence="9 10">
    <name type="scientific">Prauserella rugosa</name>
    <dbReference type="NCBI Taxonomy" id="43354"/>
    <lineage>
        <taxon>Bacteria</taxon>
        <taxon>Bacillati</taxon>
        <taxon>Actinomycetota</taxon>
        <taxon>Actinomycetes</taxon>
        <taxon>Pseudonocardiales</taxon>
        <taxon>Pseudonocardiaceae</taxon>
        <taxon>Prauserella</taxon>
    </lineage>
</organism>
<proteinExistence type="predicted"/>
<dbReference type="InterPro" id="IPR020846">
    <property type="entry name" value="MFS_dom"/>
</dbReference>
<evidence type="ECO:0000256" key="2">
    <source>
        <dbReference type="ARBA" id="ARBA00022448"/>
    </source>
</evidence>
<feature type="transmembrane region" description="Helical" evidence="7">
    <location>
        <begin position="80"/>
        <end position="106"/>
    </location>
</feature>
<keyword evidence="4 7" id="KW-0812">Transmembrane</keyword>
<dbReference type="SUPFAM" id="SSF103473">
    <property type="entry name" value="MFS general substrate transporter"/>
    <property type="match status" value="1"/>
</dbReference>
<comment type="caution">
    <text evidence="9">The sequence shown here is derived from an EMBL/GenBank/DDBJ whole genome shotgun (WGS) entry which is preliminary data.</text>
</comment>
<evidence type="ECO:0000259" key="8">
    <source>
        <dbReference type="PROSITE" id="PS50850"/>
    </source>
</evidence>
<dbReference type="GO" id="GO:0022857">
    <property type="term" value="F:transmembrane transporter activity"/>
    <property type="evidence" value="ECO:0007669"/>
    <property type="project" value="InterPro"/>
</dbReference>
<keyword evidence="6 7" id="KW-0472">Membrane</keyword>
<feature type="transmembrane region" description="Helical" evidence="7">
    <location>
        <begin position="285"/>
        <end position="304"/>
    </location>
</feature>
<feature type="transmembrane region" description="Helical" evidence="7">
    <location>
        <begin position="52"/>
        <end position="68"/>
    </location>
</feature>
<dbReference type="RefSeq" id="WP_030530168.1">
    <property type="nucleotide sequence ID" value="NZ_JOIJ01000001.1"/>
</dbReference>
<dbReference type="EMBL" id="VLJV01000001">
    <property type="protein sequence ID" value="TWH21738.1"/>
    <property type="molecule type" value="Genomic_DNA"/>
</dbReference>
<feature type="transmembrane region" description="Helical" evidence="7">
    <location>
        <begin position="156"/>
        <end position="181"/>
    </location>
</feature>
<keyword evidence="2" id="KW-0813">Transport</keyword>
<keyword evidence="5 7" id="KW-1133">Transmembrane helix</keyword>
<evidence type="ECO:0000256" key="5">
    <source>
        <dbReference type="ARBA" id="ARBA00022989"/>
    </source>
</evidence>
<keyword evidence="10" id="KW-1185">Reference proteome</keyword>
<evidence type="ECO:0000313" key="10">
    <source>
        <dbReference type="Proteomes" id="UP000317303"/>
    </source>
</evidence>
<dbReference type="InterPro" id="IPR010290">
    <property type="entry name" value="TM_effector"/>
</dbReference>
<evidence type="ECO:0000256" key="6">
    <source>
        <dbReference type="ARBA" id="ARBA00023136"/>
    </source>
</evidence>
<feature type="domain" description="Major facilitator superfamily (MFS) profile" evidence="8">
    <location>
        <begin position="5"/>
        <end position="400"/>
    </location>
</feature>
<comment type="subcellular location">
    <subcellularLocation>
        <location evidence="1">Cell membrane</location>
        <topology evidence="1">Multi-pass membrane protein</topology>
    </subcellularLocation>
</comment>
<dbReference type="GO" id="GO:0005886">
    <property type="term" value="C:plasma membrane"/>
    <property type="evidence" value="ECO:0007669"/>
    <property type="project" value="UniProtKB-SubCell"/>
</dbReference>
<feature type="transmembrane region" description="Helical" evidence="7">
    <location>
        <begin position="225"/>
        <end position="247"/>
    </location>
</feature>
<feature type="transmembrane region" description="Helical" evidence="7">
    <location>
        <begin position="259"/>
        <end position="278"/>
    </location>
</feature>
<evidence type="ECO:0000256" key="7">
    <source>
        <dbReference type="SAM" id="Phobius"/>
    </source>
</evidence>
<dbReference type="CDD" id="cd06173">
    <property type="entry name" value="MFS_MefA_like"/>
    <property type="match status" value="1"/>
</dbReference>
<sequence length="409" mass="41683">MSFTPFSRYWLSSFLADLGDGVRFAAFPLLALTVTDSPAAVAAVPAVQGLPWIVLGLGVGALVDRWDLRRTMVAVDVVRALVVAGLALSVLTDTVSLPLIFGAAFVTGLGAMIRDTAAATAVPRLVGSAELDRANGRIVATRIVGDELAGPALGGWLFGVAAVLPFAFNASGFGISILLLLTLPSVFAPHTQASGARTIGGLARSTGRDLREGLRWLRGDRDVRNLTIAVGLVAVADGAYLAILVLYVTQVLELPEATYGFLLGAGAIGGVLAGVLCARMTARAGTRGMLTGSIVVMAGCQLLLGLTSHVVLTIVALTCSSAAFAAFNITAMTMRQRRSPSGMLGRVNSAYLTVARSADATGALAGGGLATAISIQAPILLGVLPMLGAAALLGLPRPSRGSTPTAPAT</sequence>
<evidence type="ECO:0000313" key="9">
    <source>
        <dbReference type="EMBL" id="TWH21738.1"/>
    </source>
</evidence>
<dbReference type="Proteomes" id="UP000317303">
    <property type="component" value="Unassembled WGS sequence"/>
</dbReference>
<keyword evidence="3" id="KW-1003">Cell membrane</keyword>
<evidence type="ECO:0000256" key="3">
    <source>
        <dbReference type="ARBA" id="ARBA00022475"/>
    </source>
</evidence>
<dbReference type="AlphaFoldDB" id="A0A660CDT4"/>
<accession>A0A660CDT4</accession>
<dbReference type="Gene3D" id="1.20.1250.20">
    <property type="entry name" value="MFS general substrate transporter like domains"/>
    <property type="match status" value="1"/>
</dbReference>
<dbReference type="PANTHER" id="PTHR23513">
    <property type="entry name" value="INTEGRAL MEMBRANE EFFLUX PROTEIN-RELATED"/>
    <property type="match status" value="1"/>
</dbReference>